<dbReference type="SUPFAM" id="SSF52743">
    <property type="entry name" value="Subtilisin-like"/>
    <property type="match status" value="1"/>
</dbReference>
<keyword evidence="3 5" id="KW-0378">Hydrolase</keyword>
<dbReference type="PROSITE" id="PS51892">
    <property type="entry name" value="SUBTILASE"/>
    <property type="match status" value="1"/>
</dbReference>
<evidence type="ECO:0000256" key="4">
    <source>
        <dbReference type="ARBA" id="ARBA00022825"/>
    </source>
</evidence>
<reference evidence="7" key="1">
    <citation type="submission" date="2021-12" db="EMBL/GenBank/DDBJ databases">
        <authorList>
            <person name="Cha I.-T."/>
            <person name="Lee K.-E."/>
            <person name="Park S.-J."/>
        </authorList>
    </citation>
    <scope>NUCLEOTIDE SEQUENCE</scope>
    <source>
        <strain evidence="7">YSM-43</strain>
    </source>
</reference>
<keyword evidence="4 5" id="KW-0720">Serine protease</keyword>
<feature type="active site" description="Charge relay system" evidence="5">
    <location>
        <position position="285"/>
    </location>
</feature>
<accession>A0ABY4HNS6</accession>
<keyword evidence="8" id="KW-1185">Reference proteome</keyword>
<evidence type="ECO:0000256" key="2">
    <source>
        <dbReference type="ARBA" id="ARBA00022670"/>
    </source>
</evidence>
<dbReference type="RefSeq" id="WP_246917505.1">
    <property type="nucleotide sequence ID" value="NZ_CP090145.1"/>
</dbReference>
<dbReference type="InterPro" id="IPR023828">
    <property type="entry name" value="Peptidase_S8_Ser-AS"/>
</dbReference>
<feature type="active site" description="Charge relay system" evidence="5">
    <location>
        <position position="52"/>
    </location>
</feature>
<dbReference type="InterPro" id="IPR036852">
    <property type="entry name" value="Peptidase_S8/S53_dom_sf"/>
</dbReference>
<dbReference type="PRINTS" id="PR00723">
    <property type="entry name" value="SUBTILISIN"/>
</dbReference>
<evidence type="ECO:0000256" key="1">
    <source>
        <dbReference type="ARBA" id="ARBA00011073"/>
    </source>
</evidence>
<organism evidence="7 8">
    <name type="scientific">Flavobacterium sediminilitoris</name>
    <dbReference type="NCBI Taxonomy" id="2024526"/>
    <lineage>
        <taxon>Bacteria</taxon>
        <taxon>Pseudomonadati</taxon>
        <taxon>Bacteroidota</taxon>
        <taxon>Flavobacteriia</taxon>
        <taxon>Flavobacteriales</taxon>
        <taxon>Flavobacteriaceae</taxon>
        <taxon>Flavobacterium</taxon>
    </lineage>
</organism>
<dbReference type="EMBL" id="CP090145">
    <property type="protein sequence ID" value="UOX34515.1"/>
    <property type="molecule type" value="Genomic_DNA"/>
</dbReference>
<evidence type="ECO:0000313" key="7">
    <source>
        <dbReference type="EMBL" id="UOX34515.1"/>
    </source>
</evidence>
<name>A0ABY4HNS6_9FLAO</name>
<dbReference type="PANTHER" id="PTHR43399">
    <property type="entry name" value="SUBTILISIN-RELATED"/>
    <property type="match status" value="1"/>
</dbReference>
<dbReference type="PANTHER" id="PTHR43399:SF4">
    <property type="entry name" value="CELL WALL-ASSOCIATED PROTEASE"/>
    <property type="match status" value="1"/>
</dbReference>
<proteinExistence type="inferred from homology"/>
<evidence type="ECO:0000259" key="6">
    <source>
        <dbReference type="Pfam" id="PF00082"/>
    </source>
</evidence>
<reference evidence="7" key="2">
    <citation type="submission" date="2022-04" db="EMBL/GenBank/DDBJ databases">
        <title>Complete Genome Sequence of Flavobacterium sediminilitoris YSM-43, Isolated from a Tidal Sediment.</title>
        <authorList>
            <person name="Lee P.A."/>
        </authorList>
    </citation>
    <scope>NUCLEOTIDE SEQUENCE</scope>
    <source>
        <strain evidence="7">YSM-43</strain>
    </source>
</reference>
<protein>
    <submittedName>
        <fullName evidence="7">S8 family serine peptidase</fullName>
    </submittedName>
</protein>
<evidence type="ECO:0000256" key="3">
    <source>
        <dbReference type="ARBA" id="ARBA00022801"/>
    </source>
</evidence>
<dbReference type="Gene3D" id="3.40.50.200">
    <property type="entry name" value="Peptidase S8/S53 domain"/>
    <property type="match status" value="2"/>
</dbReference>
<dbReference type="Proteomes" id="UP000830454">
    <property type="component" value="Chromosome"/>
</dbReference>
<sequence>MKKKSIGLLNDPIDFWSHKDYISDNVYGISLEKWHNENIDKINNEVIVAVLDTQIDLNHEDLEGQLWINKSEIPNNNIDDDSNGYIDDINGWNFVGKPDGGYFIYGNFEYTRIIQKWDNIFKNKEKEDISKELYDVFEEYNYAKSYSEYYLSYYNNWRKSLSYKIETYPLAKDTLRYFFPNENYTLKDLDSLYQLYKTNDKSYRERVDNNDKDLGALIDCMIVCYEQNDKNLNDIIHTRIQMDSIIMQNLNIDFDDRKFIRDNPNILEKGYGNNIVNSFKDLQYHSTEVSSIIAANRKNDKGTKGFHDNIKIMPLSISVSGDEHDKDIAMAIYYAVDNGAKIINMSFGKEFSLNKIWVTNALKYAEDKNVLIVHCSGNLKKDIDKYSYYPDDYNYKEEKEVVDNFINVGSVSKREDSTMVTSFSNYGKNNVDIFAPGEEIYVAIPDNKYKYDSGTSLAAPMVSGTSALIWLYYPNLTVAEVKNIILESGVTVDKMVIKPGTKDEMVHFSELCKTGKILNTYNAMKMAEEVSKRKK</sequence>
<feature type="domain" description="Peptidase S8/S53" evidence="6">
    <location>
        <begin position="44"/>
        <end position="488"/>
    </location>
</feature>
<feature type="active site" description="Charge relay system" evidence="5">
    <location>
        <position position="456"/>
    </location>
</feature>
<dbReference type="InterPro" id="IPR051048">
    <property type="entry name" value="Peptidase_S8/S53_subtilisin"/>
</dbReference>
<dbReference type="PROSITE" id="PS00138">
    <property type="entry name" value="SUBTILASE_SER"/>
    <property type="match status" value="1"/>
</dbReference>
<comment type="similarity">
    <text evidence="1 5">Belongs to the peptidase S8 family.</text>
</comment>
<dbReference type="InterPro" id="IPR000209">
    <property type="entry name" value="Peptidase_S8/S53_dom"/>
</dbReference>
<dbReference type="Pfam" id="PF00082">
    <property type="entry name" value="Peptidase_S8"/>
    <property type="match status" value="1"/>
</dbReference>
<dbReference type="InterPro" id="IPR015500">
    <property type="entry name" value="Peptidase_S8_subtilisin-rel"/>
</dbReference>
<keyword evidence="2 5" id="KW-0645">Protease</keyword>
<evidence type="ECO:0000313" key="8">
    <source>
        <dbReference type="Proteomes" id="UP000830454"/>
    </source>
</evidence>
<gene>
    <name evidence="7" type="ORF">LXD69_03145</name>
</gene>
<evidence type="ECO:0000256" key="5">
    <source>
        <dbReference type="PROSITE-ProRule" id="PRU01240"/>
    </source>
</evidence>